<dbReference type="AlphaFoldDB" id="A0A7V8JK75"/>
<proteinExistence type="predicted"/>
<gene>
    <name evidence="2" type="ORF">GAK31_03534</name>
</gene>
<evidence type="ECO:0000313" key="2">
    <source>
        <dbReference type="EMBL" id="KAF1013385.1"/>
    </source>
</evidence>
<reference evidence="3" key="1">
    <citation type="journal article" date="2020" name="MBio">
        <title>Horizontal gene transfer to a defensive symbiont with a reduced genome amongst a multipartite beetle microbiome.</title>
        <authorList>
            <person name="Waterworth S.C."/>
            <person name="Florez L.V."/>
            <person name="Rees E.R."/>
            <person name="Hertweck C."/>
            <person name="Kaltenpoth M."/>
            <person name="Kwan J.C."/>
        </authorList>
    </citation>
    <scope>NUCLEOTIDE SEQUENCE [LARGE SCALE GENOMIC DNA]</scope>
</reference>
<feature type="chain" id="PRO_5030803213" description="Secreted protein" evidence="1">
    <location>
        <begin position="23"/>
        <end position="142"/>
    </location>
</feature>
<evidence type="ECO:0008006" key="4">
    <source>
        <dbReference type="Google" id="ProtNLM"/>
    </source>
</evidence>
<accession>A0A7V8JK75</accession>
<name>A0A7V8JK75_STEMA</name>
<comment type="caution">
    <text evidence="2">The sequence shown here is derived from an EMBL/GenBank/DDBJ whole genome shotgun (WGS) entry which is preliminary data.</text>
</comment>
<dbReference type="EMBL" id="WNDS01000005">
    <property type="protein sequence ID" value="KAF1013385.1"/>
    <property type="molecule type" value="Genomic_DNA"/>
</dbReference>
<dbReference type="Proteomes" id="UP000487117">
    <property type="component" value="Unassembled WGS sequence"/>
</dbReference>
<evidence type="ECO:0000256" key="1">
    <source>
        <dbReference type="SAM" id="SignalP"/>
    </source>
</evidence>
<protein>
    <recommendedName>
        <fullName evidence="4">Secreted protein</fullName>
    </recommendedName>
</protein>
<sequence length="142" mass="16266">MRRVLQLLTLSTLLLCSALALAGGLSRKQRTQLEETQNAYGSTIRWGSMDDALGYLDPQLRKDTPSTEFELNRYAQLCVSSYRERSSASLPDGVVERRVEIGVINVNTQAERLVVVTERWRWDPEAKRWWQTAGLPDLWRGQ</sequence>
<feature type="signal peptide" evidence="1">
    <location>
        <begin position="1"/>
        <end position="22"/>
    </location>
</feature>
<organism evidence="2 3">
    <name type="scientific">Stenotrophomonas maltophilia</name>
    <name type="common">Pseudomonas maltophilia</name>
    <name type="synonym">Xanthomonas maltophilia</name>
    <dbReference type="NCBI Taxonomy" id="40324"/>
    <lineage>
        <taxon>Bacteria</taxon>
        <taxon>Pseudomonadati</taxon>
        <taxon>Pseudomonadota</taxon>
        <taxon>Gammaproteobacteria</taxon>
        <taxon>Lysobacterales</taxon>
        <taxon>Lysobacteraceae</taxon>
        <taxon>Stenotrophomonas</taxon>
        <taxon>Stenotrophomonas maltophilia group</taxon>
    </lineage>
</organism>
<keyword evidence="1" id="KW-0732">Signal</keyword>
<evidence type="ECO:0000313" key="3">
    <source>
        <dbReference type="Proteomes" id="UP000487117"/>
    </source>
</evidence>